<feature type="transmembrane region" description="Helical" evidence="6">
    <location>
        <begin position="141"/>
        <end position="165"/>
    </location>
</feature>
<evidence type="ECO:0000259" key="7">
    <source>
        <dbReference type="PROSITE" id="PS50850"/>
    </source>
</evidence>
<feature type="transmembrane region" description="Helical" evidence="6">
    <location>
        <begin position="111"/>
        <end position="129"/>
    </location>
</feature>
<evidence type="ECO:0000256" key="2">
    <source>
        <dbReference type="ARBA" id="ARBA00022448"/>
    </source>
</evidence>
<keyword evidence="9" id="KW-1185">Reference proteome</keyword>
<protein>
    <submittedName>
        <fullName evidence="8">MFS transporter</fullName>
    </submittedName>
</protein>
<accession>A0A7X2XWS2</accession>
<evidence type="ECO:0000313" key="8">
    <source>
        <dbReference type="EMBL" id="MTV83093.1"/>
    </source>
</evidence>
<feature type="transmembrane region" description="Helical" evidence="6">
    <location>
        <begin position="269"/>
        <end position="290"/>
    </location>
</feature>
<dbReference type="PROSITE" id="PS00217">
    <property type="entry name" value="SUGAR_TRANSPORT_2"/>
    <property type="match status" value="1"/>
</dbReference>
<dbReference type="GO" id="GO:0005886">
    <property type="term" value="C:plasma membrane"/>
    <property type="evidence" value="ECO:0007669"/>
    <property type="project" value="UniProtKB-SubCell"/>
</dbReference>
<comment type="caution">
    <text evidence="8">The sequence shown here is derived from an EMBL/GenBank/DDBJ whole genome shotgun (WGS) entry which is preliminary data.</text>
</comment>
<comment type="subcellular location">
    <subcellularLocation>
        <location evidence="1">Cell membrane</location>
        <topology evidence="1">Multi-pass membrane protein</topology>
    </subcellularLocation>
</comment>
<feature type="transmembrane region" description="Helical" evidence="6">
    <location>
        <begin position="171"/>
        <end position="190"/>
    </location>
</feature>
<evidence type="ECO:0000256" key="5">
    <source>
        <dbReference type="ARBA" id="ARBA00023136"/>
    </source>
</evidence>
<dbReference type="PANTHER" id="PTHR42718:SF9">
    <property type="entry name" value="MAJOR FACILITATOR SUPERFAMILY MULTIDRUG TRANSPORTER MFSC"/>
    <property type="match status" value="1"/>
</dbReference>
<keyword evidence="4 6" id="KW-1133">Transmembrane helix</keyword>
<dbReference type="Proteomes" id="UP000466388">
    <property type="component" value="Unassembled WGS sequence"/>
</dbReference>
<evidence type="ECO:0000256" key="1">
    <source>
        <dbReference type="ARBA" id="ARBA00004651"/>
    </source>
</evidence>
<sequence>MTQKMSEKVSPKVIGAIIAAGLMSFCGVIIETAMNITFPTLMKEFNVTTNLVQWMTTIYLLVVASMVPLSATLKKRFKMRSLFLCAIIFFIAGVVIDFVATQFWMLLLGRAIQGFGTGIALPLMFNIILEQVPMSKRGTMMGIGTMITGVAPAIGPTFGGLVVSTLGWRDIFVFLMPLLLISLILGLLCIQQKVPTRSASIDQLSVILIILTFCGLIFGISNFGSLPFLSWQVIGALVLGIIAFIAFIIRSQHLDEPILDIKLFKNRRFNLNLLAFALVQTVALGLSFLLPNYIQLVNGNTALTAGLIVLPGAALGAIIGPFSGRIYDGIGAKFPLRLGNFLALIGVLGLALMGTHLSNVVILGWYTFFMLGIGLHFGNLMTNGLKTIDPVANSDGNAIFNTTQQFMAALGTSMSAAIVAASQTKISNQSTATAVGSTHAFFVLLLFLIGEMIAIWTITRPTRNHKSATKSAE</sequence>
<feature type="transmembrane region" description="Helical" evidence="6">
    <location>
        <begin position="229"/>
        <end position="249"/>
    </location>
</feature>
<evidence type="ECO:0000256" key="3">
    <source>
        <dbReference type="ARBA" id="ARBA00022692"/>
    </source>
</evidence>
<proteinExistence type="predicted"/>
<keyword evidence="2" id="KW-0813">Transport</keyword>
<keyword evidence="3 6" id="KW-0812">Transmembrane</keyword>
<dbReference type="PRINTS" id="PR01036">
    <property type="entry name" value="TCRTETB"/>
</dbReference>
<dbReference type="PROSITE" id="PS50850">
    <property type="entry name" value="MFS"/>
    <property type="match status" value="1"/>
</dbReference>
<dbReference type="InterPro" id="IPR020846">
    <property type="entry name" value="MFS_dom"/>
</dbReference>
<evidence type="ECO:0000313" key="9">
    <source>
        <dbReference type="Proteomes" id="UP000466388"/>
    </source>
</evidence>
<feature type="transmembrane region" description="Helical" evidence="6">
    <location>
        <begin position="334"/>
        <end position="354"/>
    </location>
</feature>
<dbReference type="Gene3D" id="1.20.1720.10">
    <property type="entry name" value="Multidrug resistance protein D"/>
    <property type="match status" value="1"/>
</dbReference>
<reference evidence="8 9" key="1">
    <citation type="submission" date="2019-11" db="EMBL/GenBank/DDBJ databases">
        <title>Lactobacillus sp. nov. CRM56-3, isolated from fermented tea leaves.</title>
        <authorList>
            <person name="Phuengjayaem S."/>
            <person name="Tanasupawat S."/>
        </authorList>
    </citation>
    <scope>NUCLEOTIDE SEQUENCE [LARGE SCALE GENOMIC DNA]</scope>
    <source>
        <strain evidence="8 9">CRM56-3</strain>
    </source>
</reference>
<feature type="transmembrane region" description="Helical" evidence="6">
    <location>
        <begin position="440"/>
        <end position="458"/>
    </location>
</feature>
<dbReference type="InterPro" id="IPR005829">
    <property type="entry name" value="Sugar_transporter_CS"/>
</dbReference>
<feature type="transmembrane region" description="Helical" evidence="6">
    <location>
        <begin position="360"/>
        <end position="377"/>
    </location>
</feature>
<dbReference type="PANTHER" id="PTHR42718">
    <property type="entry name" value="MAJOR FACILITATOR SUPERFAMILY MULTIDRUG TRANSPORTER MFSC"/>
    <property type="match status" value="1"/>
</dbReference>
<dbReference type="InterPro" id="IPR011701">
    <property type="entry name" value="MFS"/>
</dbReference>
<feature type="transmembrane region" description="Helical" evidence="6">
    <location>
        <begin position="398"/>
        <end position="420"/>
    </location>
</feature>
<feature type="transmembrane region" description="Helical" evidence="6">
    <location>
        <begin position="12"/>
        <end position="31"/>
    </location>
</feature>
<dbReference type="Gene3D" id="1.20.1250.20">
    <property type="entry name" value="MFS general substrate transporter like domains"/>
    <property type="match status" value="1"/>
</dbReference>
<feature type="transmembrane region" description="Helical" evidence="6">
    <location>
        <begin position="51"/>
        <end position="69"/>
    </location>
</feature>
<feature type="transmembrane region" description="Helical" evidence="6">
    <location>
        <begin position="202"/>
        <end position="223"/>
    </location>
</feature>
<keyword evidence="5 6" id="KW-0472">Membrane</keyword>
<gene>
    <name evidence="8" type="ORF">GM612_10745</name>
</gene>
<feature type="domain" description="Major facilitator superfamily (MFS) profile" evidence="7">
    <location>
        <begin position="12"/>
        <end position="463"/>
    </location>
</feature>
<name>A0A7X2XWS2_9LACO</name>
<dbReference type="AlphaFoldDB" id="A0A7X2XWS2"/>
<feature type="transmembrane region" description="Helical" evidence="6">
    <location>
        <begin position="81"/>
        <end position="105"/>
    </location>
</feature>
<dbReference type="EMBL" id="WNJO01000016">
    <property type="protein sequence ID" value="MTV83093.1"/>
    <property type="molecule type" value="Genomic_DNA"/>
</dbReference>
<dbReference type="GO" id="GO:0022857">
    <property type="term" value="F:transmembrane transporter activity"/>
    <property type="evidence" value="ECO:0007669"/>
    <property type="project" value="InterPro"/>
</dbReference>
<dbReference type="SUPFAM" id="SSF103473">
    <property type="entry name" value="MFS general substrate transporter"/>
    <property type="match status" value="1"/>
</dbReference>
<dbReference type="Pfam" id="PF07690">
    <property type="entry name" value="MFS_1"/>
    <property type="match status" value="1"/>
</dbReference>
<evidence type="ECO:0000256" key="4">
    <source>
        <dbReference type="ARBA" id="ARBA00022989"/>
    </source>
</evidence>
<evidence type="ECO:0000256" key="6">
    <source>
        <dbReference type="SAM" id="Phobius"/>
    </source>
</evidence>
<feature type="transmembrane region" description="Helical" evidence="6">
    <location>
        <begin position="302"/>
        <end position="322"/>
    </location>
</feature>
<organism evidence="8 9">
    <name type="scientific">Secundilactobacillus folii</name>
    <dbReference type="NCBI Taxonomy" id="2678357"/>
    <lineage>
        <taxon>Bacteria</taxon>
        <taxon>Bacillati</taxon>
        <taxon>Bacillota</taxon>
        <taxon>Bacilli</taxon>
        <taxon>Lactobacillales</taxon>
        <taxon>Lactobacillaceae</taxon>
        <taxon>Secundilactobacillus</taxon>
    </lineage>
</organism>
<dbReference type="InterPro" id="IPR036259">
    <property type="entry name" value="MFS_trans_sf"/>
</dbReference>
<dbReference type="RefSeq" id="WP_155432353.1">
    <property type="nucleotide sequence ID" value="NZ_WNJO01000016.1"/>
</dbReference>